<feature type="region of interest" description="Disordered" evidence="1">
    <location>
        <begin position="720"/>
        <end position="774"/>
    </location>
</feature>
<dbReference type="RefSeq" id="XP_024725154.1">
    <property type="nucleotide sequence ID" value="XM_024868520.1"/>
</dbReference>
<name>A0A2T3BDZ9_AMORE</name>
<dbReference type="GeneID" id="36576601"/>
<protein>
    <submittedName>
        <fullName evidence="2">Uncharacterized protein</fullName>
    </submittedName>
</protein>
<feature type="compositionally biased region" description="Basic and acidic residues" evidence="1">
    <location>
        <begin position="720"/>
        <end position="731"/>
    </location>
</feature>
<keyword evidence="3" id="KW-1185">Reference proteome</keyword>
<feature type="compositionally biased region" description="Acidic residues" evidence="1">
    <location>
        <begin position="732"/>
        <end position="746"/>
    </location>
</feature>
<evidence type="ECO:0000256" key="1">
    <source>
        <dbReference type="SAM" id="MobiDB-lite"/>
    </source>
</evidence>
<reference evidence="2 3" key="1">
    <citation type="journal article" date="2018" name="New Phytol.">
        <title>Comparative genomics and transcriptomics depict ericoid mycorrhizal fungi as versatile saprotrophs and plant mutualists.</title>
        <authorList>
            <person name="Martino E."/>
            <person name="Morin E."/>
            <person name="Grelet G.A."/>
            <person name="Kuo A."/>
            <person name="Kohler A."/>
            <person name="Daghino S."/>
            <person name="Barry K.W."/>
            <person name="Cichocki N."/>
            <person name="Clum A."/>
            <person name="Dockter R.B."/>
            <person name="Hainaut M."/>
            <person name="Kuo R.C."/>
            <person name="LaButti K."/>
            <person name="Lindahl B.D."/>
            <person name="Lindquist E.A."/>
            <person name="Lipzen A."/>
            <person name="Khouja H.R."/>
            <person name="Magnuson J."/>
            <person name="Murat C."/>
            <person name="Ohm R.A."/>
            <person name="Singer S.W."/>
            <person name="Spatafora J.W."/>
            <person name="Wang M."/>
            <person name="Veneault-Fourrey C."/>
            <person name="Henrissat B."/>
            <person name="Grigoriev I.V."/>
            <person name="Martin F.M."/>
            <person name="Perotto S."/>
        </authorList>
    </citation>
    <scope>NUCLEOTIDE SEQUENCE [LARGE SCALE GENOMIC DNA]</scope>
    <source>
        <strain evidence="2 3">ATCC 22711</strain>
    </source>
</reference>
<evidence type="ECO:0000313" key="3">
    <source>
        <dbReference type="Proteomes" id="UP000241818"/>
    </source>
</evidence>
<organism evidence="2 3">
    <name type="scientific">Amorphotheca resinae ATCC 22711</name>
    <dbReference type="NCBI Taxonomy" id="857342"/>
    <lineage>
        <taxon>Eukaryota</taxon>
        <taxon>Fungi</taxon>
        <taxon>Dikarya</taxon>
        <taxon>Ascomycota</taxon>
        <taxon>Pezizomycotina</taxon>
        <taxon>Leotiomycetes</taxon>
        <taxon>Helotiales</taxon>
        <taxon>Amorphothecaceae</taxon>
        <taxon>Amorphotheca</taxon>
    </lineage>
</organism>
<proteinExistence type="predicted"/>
<feature type="region of interest" description="Disordered" evidence="1">
    <location>
        <begin position="500"/>
        <end position="523"/>
    </location>
</feature>
<dbReference type="InParanoid" id="A0A2T3BDZ9"/>
<dbReference type="Proteomes" id="UP000241818">
    <property type="component" value="Unassembled WGS sequence"/>
</dbReference>
<dbReference type="EMBL" id="KZ679006">
    <property type="protein sequence ID" value="PSS27629.1"/>
    <property type="molecule type" value="Genomic_DNA"/>
</dbReference>
<gene>
    <name evidence="2" type="ORF">M430DRAFT_55117</name>
</gene>
<sequence length="787" mass="90256">MASLSVQEKKPTPFTTLAKKYGHPVGKSGKLNHKILKNTGKSGLTPLSPFPSSPGQRSPNQWIKRRLREYQQRRYFGFTAAELGRMESMAALNTSQILSTLENPIHPMFEKTKWDTESTLPKHQSFLPLLGGYEGLWQVDNPEVWEILRSPLQLASRLLVDASYWPWWDALFNGEYKPIENSRKPIDRVKQFLLSFHQRGPALRNDPEALEELQRQILEASEKIRFGLHSGYARGDTGMPYDLKQDHIHYGETVPASIYPYTKVWLGVEILQPLLRRDLTDAERVATTLIHECAHAVWDTMAELLPNIGPTEPYFEDEPLFELGWSLEDKLWGGYGRDIVSSNMWQGGPGLPNMGILATKWFTQKSERNLYKPIVLAHKAPAAGEPDPYYCFDYWPVPVTYQTNLFQSEFWDRSVRAMGARATQFGPLSVGMRLLAEDREAPENYQIILQPAMRIEENLTQHVIHDGMTESEKAGWEFENKRRSQALLIFYSIATGSETEPLAVPPNQPKDPGTEAQGVQVEDEGIPDCPRWTEILNYLLNNRGPLELALDSLTFEIPEPTLYRYILNRGGLDISPTEWRAFLRTANHKGEYFRWTTKPNNWFGLVTRIPHSWPPNKQQAYLPPPPRALPSADDIDSFTTAWTDPNFLTGLYTHMREFRDVDHDTLRRIMNRYRHEPFHIHACDMEDLIAKFAAEGTYIVHGPVGIARVIHPIPENIKESVKREEESMIKEQEEDDDSSESEDSDMQDGRGEEDKTMQDNVDNQVLEEMDAYMSGALMEPDMDWAIV</sequence>
<evidence type="ECO:0000313" key="2">
    <source>
        <dbReference type="EMBL" id="PSS27629.1"/>
    </source>
</evidence>
<feature type="compositionally biased region" description="Basic and acidic residues" evidence="1">
    <location>
        <begin position="747"/>
        <end position="757"/>
    </location>
</feature>
<dbReference type="OrthoDB" id="10254945at2759"/>
<feature type="region of interest" description="Disordered" evidence="1">
    <location>
        <begin position="38"/>
        <end position="59"/>
    </location>
</feature>
<accession>A0A2T3BDZ9</accession>
<dbReference type="AlphaFoldDB" id="A0A2T3BDZ9"/>